<evidence type="ECO:0000313" key="3">
    <source>
        <dbReference type="Proteomes" id="UP000298061"/>
    </source>
</evidence>
<keyword evidence="1" id="KW-1133">Transmembrane helix</keyword>
<accession>A0A4Y9ZN67</accession>
<dbReference type="Proteomes" id="UP000298061">
    <property type="component" value="Unassembled WGS sequence"/>
</dbReference>
<dbReference type="EMBL" id="SFCI01001336">
    <property type="protein sequence ID" value="TFY76055.1"/>
    <property type="molecule type" value="Genomic_DNA"/>
</dbReference>
<feature type="transmembrane region" description="Helical" evidence="1">
    <location>
        <begin position="46"/>
        <end position="72"/>
    </location>
</feature>
<gene>
    <name evidence="2" type="ORF">EWM64_g7957</name>
</gene>
<keyword evidence="3" id="KW-1185">Reference proteome</keyword>
<evidence type="ECO:0000256" key="1">
    <source>
        <dbReference type="SAM" id="Phobius"/>
    </source>
</evidence>
<evidence type="ECO:0000313" key="2">
    <source>
        <dbReference type="EMBL" id="TFY76055.1"/>
    </source>
</evidence>
<organism evidence="2 3">
    <name type="scientific">Hericium alpestre</name>
    <dbReference type="NCBI Taxonomy" id="135208"/>
    <lineage>
        <taxon>Eukaryota</taxon>
        <taxon>Fungi</taxon>
        <taxon>Dikarya</taxon>
        <taxon>Basidiomycota</taxon>
        <taxon>Agaricomycotina</taxon>
        <taxon>Agaricomycetes</taxon>
        <taxon>Russulales</taxon>
        <taxon>Hericiaceae</taxon>
        <taxon>Hericium</taxon>
    </lineage>
</organism>
<feature type="transmembrane region" description="Helical" evidence="1">
    <location>
        <begin position="14"/>
        <end position="34"/>
    </location>
</feature>
<reference evidence="2 3" key="1">
    <citation type="submission" date="2019-02" db="EMBL/GenBank/DDBJ databases">
        <title>Genome sequencing of the rare red list fungi Hericium alpestre (H. flagellum).</title>
        <authorList>
            <person name="Buettner E."/>
            <person name="Kellner H."/>
        </authorList>
    </citation>
    <scope>NUCLEOTIDE SEQUENCE [LARGE SCALE GENOMIC DNA]</scope>
    <source>
        <strain evidence="2 3">DSM 108284</strain>
    </source>
</reference>
<feature type="transmembrane region" description="Helical" evidence="1">
    <location>
        <begin position="92"/>
        <end position="115"/>
    </location>
</feature>
<dbReference type="OrthoDB" id="2756618at2759"/>
<sequence length="241" mass="26468">MIWRCYVLFNGKPWVVVLPGLGQLANTCVGYILISRQSSAPPGATVFQTASSLVTTFFSLTMCINVCCTATIAWRIHATGRFAGGSKSMTHILVAIVESGALYSTSVLALLIAYLERSNGQYPALDLIQPLIVRTCPLYLSHDVNALMVQGITFSLMILRIHFHLDSPNHTTTCGLDAIPRRYMWTPNGPLAARDDIGYPMHSLAVQVTEETSIGFPVEEAKKVSLEDTDGGADERRYTRR</sequence>
<keyword evidence="1" id="KW-0472">Membrane</keyword>
<comment type="caution">
    <text evidence="2">The sequence shown here is derived from an EMBL/GenBank/DDBJ whole genome shotgun (WGS) entry which is preliminary data.</text>
</comment>
<dbReference type="AlphaFoldDB" id="A0A4Y9ZN67"/>
<protein>
    <submittedName>
        <fullName evidence="2">Uncharacterized protein</fullName>
    </submittedName>
</protein>
<dbReference type="STRING" id="135208.A0A4Y9ZN67"/>
<keyword evidence="1" id="KW-0812">Transmembrane</keyword>
<proteinExistence type="predicted"/>
<name>A0A4Y9ZN67_9AGAM</name>